<evidence type="ECO:0000313" key="2">
    <source>
        <dbReference type="Proteomes" id="UP000197065"/>
    </source>
</evidence>
<accession>A0A212RP47</accession>
<protein>
    <submittedName>
        <fullName evidence="1">Putative polyhydroxyalkanoic acid system protein</fullName>
    </submittedName>
</protein>
<name>A0A212RP47_9PROT</name>
<dbReference type="Proteomes" id="UP000197065">
    <property type="component" value="Unassembled WGS sequence"/>
</dbReference>
<organism evidence="1 2">
    <name type="scientific">Arboricoccus pini</name>
    <dbReference type="NCBI Taxonomy" id="1963835"/>
    <lineage>
        <taxon>Bacteria</taxon>
        <taxon>Pseudomonadati</taxon>
        <taxon>Pseudomonadota</taxon>
        <taxon>Alphaproteobacteria</taxon>
        <taxon>Geminicoccales</taxon>
        <taxon>Geminicoccaceae</taxon>
        <taxon>Arboricoccus</taxon>
    </lineage>
</organism>
<evidence type="ECO:0000313" key="1">
    <source>
        <dbReference type="EMBL" id="SNB74206.1"/>
    </source>
</evidence>
<dbReference type="AlphaFoldDB" id="A0A212RP47"/>
<reference evidence="1 2" key="1">
    <citation type="submission" date="2017-06" db="EMBL/GenBank/DDBJ databases">
        <authorList>
            <person name="Kim H.J."/>
            <person name="Triplett B.A."/>
        </authorList>
    </citation>
    <scope>NUCLEOTIDE SEQUENCE [LARGE SCALE GENOMIC DNA]</scope>
    <source>
        <strain evidence="1 2">B29T1</strain>
    </source>
</reference>
<dbReference type="RefSeq" id="WP_207762113.1">
    <property type="nucleotide sequence ID" value="NZ_FYEH01000011.1"/>
</dbReference>
<gene>
    <name evidence="1" type="ORF">SAMN07250955_111103</name>
</gene>
<keyword evidence="2" id="KW-1185">Reference proteome</keyword>
<proteinExistence type="predicted"/>
<sequence length="104" mass="11576">MVSRLVSVRIDHQLGRDDARRRLQAGIADARARFGDKISMIDEKWQGDHLDFRVRALGQSIEGTMDVAEDHVQLEFTLPALLGMLGGKVRSYLQASGTRLLGKS</sequence>
<dbReference type="EMBL" id="FYEH01000011">
    <property type="protein sequence ID" value="SNB74206.1"/>
    <property type="molecule type" value="Genomic_DNA"/>
</dbReference>
<dbReference type="Pfam" id="PF09650">
    <property type="entry name" value="PHA_gran_rgn"/>
    <property type="match status" value="1"/>
</dbReference>
<dbReference type="InterPro" id="IPR013433">
    <property type="entry name" value="PHA_gran_rgn"/>
</dbReference>